<dbReference type="AlphaFoldDB" id="A0AAV4XJ62"/>
<organism evidence="1 2">
    <name type="scientific">Caerostris extrusa</name>
    <name type="common">Bark spider</name>
    <name type="synonym">Caerostris bankana</name>
    <dbReference type="NCBI Taxonomy" id="172846"/>
    <lineage>
        <taxon>Eukaryota</taxon>
        <taxon>Metazoa</taxon>
        <taxon>Ecdysozoa</taxon>
        <taxon>Arthropoda</taxon>
        <taxon>Chelicerata</taxon>
        <taxon>Arachnida</taxon>
        <taxon>Araneae</taxon>
        <taxon>Araneomorphae</taxon>
        <taxon>Entelegynae</taxon>
        <taxon>Araneoidea</taxon>
        <taxon>Araneidae</taxon>
        <taxon>Caerostris</taxon>
    </lineage>
</organism>
<dbReference type="EMBL" id="BPLR01000337">
    <property type="protein sequence ID" value="GIY94006.1"/>
    <property type="molecule type" value="Genomic_DNA"/>
</dbReference>
<evidence type="ECO:0000313" key="1">
    <source>
        <dbReference type="EMBL" id="GIY94006.1"/>
    </source>
</evidence>
<dbReference type="Proteomes" id="UP001054945">
    <property type="component" value="Unassembled WGS sequence"/>
</dbReference>
<evidence type="ECO:0000313" key="2">
    <source>
        <dbReference type="Proteomes" id="UP001054945"/>
    </source>
</evidence>
<protein>
    <submittedName>
        <fullName evidence="1">Uncharacterized protein</fullName>
    </submittedName>
</protein>
<reference evidence="1 2" key="1">
    <citation type="submission" date="2021-06" db="EMBL/GenBank/DDBJ databases">
        <title>Caerostris extrusa draft genome.</title>
        <authorList>
            <person name="Kono N."/>
            <person name="Arakawa K."/>
        </authorList>
    </citation>
    <scope>NUCLEOTIDE SEQUENCE [LARGE SCALE GENOMIC DNA]</scope>
</reference>
<proteinExistence type="predicted"/>
<keyword evidence="2" id="KW-1185">Reference proteome</keyword>
<accession>A0AAV4XJ62</accession>
<gene>
    <name evidence="1" type="ORF">CEXT_305601</name>
</gene>
<comment type="caution">
    <text evidence="1">The sequence shown here is derived from an EMBL/GenBank/DDBJ whole genome shotgun (WGS) entry which is preliminary data.</text>
</comment>
<name>A0AAV4XJ62_CAEEX</name>
<sequence>MAAKASGNKKKNKRACLFFINSLPGSRSLDFFVEGRSCHPFTLLPIHCQPLCDFIACSSTLRGHTKCSVNAQNDKSKSGFVAPTRIINDEQENQNNFRAWNAYCKMAAKASANAHSRLESHSNSLDESSPVIGWKIRPSTSVSLVRTRPLITLHRGGGREPFNHPFGSREHTSLEALLEPSDSSFLMPLLNK</sequence>